<comment type="caution">
    <text evidence="2">The sequence shown here is derived from an EMBL/GenBank/DDBJ whole genome shotgun (WGS) entry which is preliminary data.</text>
</comment>
<proteinExistence type="predicted"/>
<evidence type="ECO:0000256" key="1">
    <source>
        <dbReference type="SAM" id="MobiDB-lite"/>
    </source>
</evidence>
<dbReference type="PROSITE" id="PS51782">
    <property type="entry name" value="LYSM"/>
    <property type="match status" value="1"/>
</dbReference>
<dbReference type="InterPro" id="IPR018392">
    <property type="entry name" value="LysM"/>
</dbReference>
<accession>A0A268F6E8</accession>
<dbReference type="InterPro" id="IPR036779">
    <property type="entry name" value="LysM_dom_sf"/>
</dbReference>
<dbReference type="RefSeq" id="WP_095333861.1">
    <property type="nucleotide sequence ID" value="NZ_CP026031.1"/>
</dbReference>
<evidence type="ECO:0000313" key="2">
    <source>
        <dbReference type="EMBL" id="PAD80932.1"/>
    </source>
</evidence>
<evidence type="ECO:0000313" key="3">
    <source>
        <dbReference type="Proteomes" id="UP000216961"/>
    </source>
</evidence>
<name>A0A268F6E8_NIACI</name>
<dbReference type="Pfam" id="PF01476">
    <property type="entry name" value="LysM"/>
    <property type="match status" value="1"/>
</dbReference>
<feature type="region of interest" description="Disordered" evidence="1">
    <location>
        <begin position="28"/>
        <end position="48"/>
    </location>
</feature>
<dbReference type="AlphaFoldDB" id="A0A268F6E8"/>
<feature type="compositionally biased region" description="Polar residues" evidence="1">
    <location>
        <begin position="35"/>
        <end position="48"/>
    </location>
</feature>
<dbReference type="KEGG" id="bcir:C2I06_09850"/>
<gene>
    <name evidence="2" type="ORF">CHH57_22500</name>
</gene>
<dbReference type="Gene3D" id="3.10.350.10">
    <property type="entry name" value="LysM domain"/>
    <property type="match status" value="1"/>
</dbReference>
<dbReference type="Proteomes" id="UP000216961">
    <property type="component" value="Unassembled WGS sequence"/>
</dbReference>
<protein>
    <submittedName>
        <fullName evidence="2">Uncharacterized protein</fullName>
    </submittedName>
</protein>
<sequence>MKRFFITFVVLVTIYVIYIDLNEGTLSSRKEQEPTIETQGTPQDSASSFEQKVKSGDTVLSIVEQYSTGGLSVSLETVVNDFQKLNNGLKPEDIQIGKTYLFPIYK</sequence>
<dbReference type="EMBL" id="NPBQ01000136">
    <property type="protein sequence ID" value="PAD80932.1"/>
    <property type="molecule type" value="Genomic_DNA"/>
</dbReference>
<organism evidence="2 3">
    <name type="scientific">Niallia circulans</name>
    <name type="common">Bacillus circulans</name>
    <dbReference type="NCBI Taxonomy" id="1397"/>
    <lineage>
        <taxon>Bacteria</taxon>
        <taxon>Bacillati</taxon>
        <taxon>Bacillota</taxon>
        <taxon>Bacilli</taxon>
        <taxon>Bacillales</taxon>
        <taxon>Bacillaceae</taxon>
        <taxon>Niallia</taxon>
    </lineage>
</organism>
<reference evidence="2 3" key="1">
    <citation type="submission" date="2017-07" db="EMBL/GenBank/DDBJ databases">
        <title>Isolation and whole genome analysis of endospore-forming bacteria from heroin.</title>
        <authorList>
            <person name="Kalinowski J."/>
            <person name="Ahrens B."/>
            <person name="Al-Dilaimi A."/>
            <person name="Winkler A."/>
            <person name="Wibberg D."/>
            <person name="Schleenbecker U."/>
            <person name="Ruckert C."/>
            <person name="Wolfel R."/>
            <person name="Grass G."/>
        </authorList>
    </citation>
    <scope>NUCLEOTIDE SEQUENCE [LARGE SCALE GENOMIC DNA]</scope>
    <source>
        <strain evidence="2 3">7521-2</strain>
    </source>
</reference>